<keyword evidence="2" id="KW-0472">Membrane</keyword>
<evidence type="ECO:0000256" key="2">
    <source>
        <dbReference type="SAM" id="Phobius"/>
    </source>
</evidence>
<keyword evidence="2" id="KW-1133">Transmembrane helix</keyword>
<gene>
    <name evidence="3" type="ORF">ACHAWO_001402</name>
</gene>
<accession>A0ABD3QDK6</accession>
<evidence type="ECO:0000313" key="4">
    <source>
        <dbReference type="Proteomes" id="UP001530400"/>
    </source>
</evidence>
<reference evidence="3 4" key="1">
    <citation type="submission" date="2024-10" db="EMBL/GenBank/DDBJ databases">
        <title>Updated reference genomes for cyclostephanoid diatoms.</title>
        <authorList>
            <person name="Roberts W.R."/>
            <person name="Alverson A.J."/>
        </authorList>
    </citation>
    <scope>NUCLEOTIDE SEQUENCE [LARGE SCALE GENOMIC DNA]</scope>
    <source>
        <strain evidence="3 4">AJA010-31</strain>
    </source>
</reference>
<comment type="caution">
    <text evidence="3">The sequence shown here is derived from an EMBL/GenBank/DDBJ whole genome shotgun (WGS) entry which is preliminary data.</text>
</comment>
<keyword evidence="1" id="KW-0175">Coiled coil</keyword>
<keyword evidence="4" id="KW-1185">Reference proteome</keyword>
<name>A0ABD3QDK6_9STRA</name>
<protein>
    <submittedName>
        <fullName evidence="3">Uncharacterized protein</fullName>
    </submittedName>
</protein>
<organism evidence="3 4">
    <name type="scientific">Cyclotella atomus</name>
    <dbReference type="NCBI Taxonomy" id="382360"/>
    <lineage>
        <taxon>Eukaryota</taxon>
        <taxon>Sar</taxon>
        <taxon>Stramenopiles</taxon>
        <taxon>Ochrophyta</taxon>
        <taxon>Bacillariophyta</taxon>
        <taxon>Coscinodiscophyceae</taxon>
        <taxon>Thalassiosirophycidae</taxon>
        <taxon>Stephanodiscales</taxon>
        <taxon>Stephanodiscaceae</taxon>
        <taxon>Cyclotella</taxon>
    </lineage>
</organism>
<dbReference type="EMBL" id="JALLPJ020000234">
    <property type="protein sequence ID" value="KAL3797921.1"/>
    <property type="molecule type" value="Genomic_DNA"/>
</dbReference>
<keyword evidence="2" id="KW-0812">Transmembrane</keyword>
<proteinExistence type="predicted"/>
<dbReference type="Proteomes" id="UP001530400">
    <property type="component" value="Unassembled WGS sequence"/>
</dbReference>
<dbReference type="AlphaFoldDB" id="A0ABD3QDK6"/>
<evidence type="ECO:0000256" key="1">
    <source>
        <dbReference type="SAM" id="Coils"/>
    </source>
</evidence>
<feature type="coiled-coil region" evidence="1">
    <location>
        <begin position="202"/>
        <end position="236"/>
    </location>
</feature>
<evidence type="ECO:0000313" key="3">
    <source>
        <dbReference type="EMBL" id="KAL3797921.1"/>
    </source>
</evidence>
<feature type="transmembrane region" description="Helical" evidence="2">
    <location>
        <begin position="296"/>
        <end position="319"/>
    </location>
</feature>
<sequence>MFEQKYEKDPSKHCTITIRLRMELDDERTLLLSNFNYPSMVYVNVDNKKDFRVLNQTIIGNVDLRRYGLGNINAYVEELLDLLTVYYFLEDGAISLFLWRSSSIIPIPLLDLRNFSLKWVDLGLPLHSILAFLCATRIIEHPELIPTYSLGCIAWLLIVTMEMTSHNPNPWKRSKPMSKMVYSLIVGKNATGAQTIKPNENLDALTEHDKKWKQRLKDAEEKAAKRALEYAKEQEEYLKQMEEIGDERDTDISTKLGGFSVDPTKRWLLPIQEWLGIICEWIRVLKNIIIWEECYISFWIALGSFLLSIISYFIPWAFITRWALRIIGKFFNSSIVI</sequence>